<keyword evidence="1" id="KW-1133">Transmembrane helix</keyword>
<protein>
    <submittedName>
        <fullName evidence="2">PepSY domain-containing protein</fullName>
    </submittedName>
</protein>
<feature type="transmembrane region" description="Helical" evidence="1">
    <location>
        <begin position="277"/>
        <end position="295"/>
    </location>
</feature>
<organism evidence="2 3">
    <name type="scientific">Flavobacterium endoglycinae</name>
    <dbReference type="NCBI Taxonomy" id="2816357"/>
    <lineage>
        <taxon>Bacteria</taxon>
        <taxon>Pseudomonadati</taxon>
        <taxon>Bacteroidota</taxon>
        <taxon>Flavobacteriia</taxon>
        <taxon>Flavobacteriales</taxon>
        <taxon>Flavobacteriaceae</taxon>
        <taxon>Flavobacterium</taxon>
    </lineage>
</organism>
<dbReference type="InterPro" id="IPR005625">
    <property type="entry name" value="PepSY-ass_TM"/>
</dbReference>
<name>A0ABX7QA39_9FLAO</name>
<keyword evidence="3" id="KW-1185">Reference proteome</keyword>
<evidence type="ECO:0000313" key="3">
    <source>
        <dbReference type="Proteomes" id="UP000663440"/>
    </source>
</evidence>
<gene>
    <name evidence="2" type="ORF">J0383_16195</name>
</gene>
<dbReference type="RefSeq" id="WP_207295024.1">
    <property type="nucleotide sequence ID" value="NZ_CP071448.1"/>
</dbReference>
<accession>A0ABX7QA39</accession>
<dbReference type="Pfam" id="PF03929">
    <property type="entry name" value="PepSY_TM"/>
    <property type="match status" value="1"/>
</dbReference>
<feature type="transmembrane region" description="Helical" evidence="1">
    <location>
        <begin position="513"/>
        <end position="534"/>
    </location>
</feature>
<evidence type="ECO:0000256" key="1">
    <source>
        <dbReference type="SAM" id="Phobius"/>
    </source>
</evidence>
<feature type="transmembrane region" description="Helical" evidence="1">
    <location>
        <begin position="231"/>
        <end position="256"/>
    </location>
</feature>
<proteinExistence type="predicted"/>
<sequence>MSKETNKKSSKKNQKSFGSKFIKKIKQHMYKWHRVIGLITVVPVIFWTLSGLMHPFMAHFFKPEIAHDKIEQYIIDKSQLKYSIQDVLLKNELTQFKNFRIVTFNNKTYYQVKTFFGELVYFDTSNAQKLENGDQKYAEWLSRYFLDDQKSLVKNSEILTEFTSQYKYVNRYLPVYKITFDRPDEMQIYVETSSSKLATYNPVSRQIFISLFDTFHNWSFIDAISNNSVRIITMIFLLSIIGFSALSGILIYGLLWKQFKKTDSLQPKKGLRKYHRQIGIWVSLFTLTFAFSGAYHTTTKWSPNMLSQMVYEPTFVTKEIATANNTLNVDWNRFQNVSLITLNDSVYFRCQLAEKETGRFKKPKSASKWNKNENSKSEILYINAASNKIIPNLDLEYAEFLAFYFTDGAPKRSCCEMTETSDEEPQPSLENTKLLESKVLHDFESREYGFVNKRLPVVKLAYDTPEKTTYFIETSTSRLAAVVKNSDRVEGYSFAILHKFLFMDWAGKNIRDLATVLAALSILIVSILGFILFLKR</sequence>
<dbReference type="PANTHER" id="PTHR34219">
    <property type="entry name" value="IRON-REGULATED INNER MEMBRANE PROTEIN-RELATED"/>
    <property type="match status" value="1"/>
</dbReference>
<dbReference type="EMBL" id="CP071448">
    <property type="protein sequence ID" value="QSW87807.1"/>
    <property type="molecule type" value="Genomic_DNA"/>
</dbReference>
<dbReference type="Proteomes" id="UP000663440">
    <property type="component" value="Chromosome"/>
</dbReference>
<keyword evidence="1" id="KW-0812">Transmembrane</keyword>
<evidence type="ECO:0000313" key="2">
    <source>
        <dbReference type="EMBL" id="QSW87807.1"/>
    </source>
</evidence>
<reference evidence="2 3" key="1">
    <citation type="submission" date="2021-03" db="EMBL/GenBank/DDBJ databases">
        <title>Flavobacterium kribbensis sp. nov, an endophytic bacteria, isolated from soybean.</title>
        <authorList>
            <person name="Lee J."/>
            <person name="Seo J."/>
        </authorList>
    </citation>
    <scope>NUCLEOTIDE SEQUENCE [LARGE SCALE GENOMIC DNA]</scope>
    <source>
        <strain evidence="2 3">BB8</strain>
    </source>
</reference>
<keyword evidence="1" id="KW-0472">Membrane</keyword>